<feature type="compositionally biased region" description="Polar residues" evidence="6">
    <location>
        <begin position="49"/>
        <end position="66"/>
    </location>
</feature>
<dbReference type="EMBL" id="JAACJO010000001">
    <property type="protein sequence ID" value="KAF5364289.1"/>
    <property type="molecule type" value="Genomic_DNA"/>
</dbReference>
<keyword evidence="5" id="KW-0539">Nucleus</keyword>
<evidence type="ECO:0000256" key="4">
    <source>
        <dbReference type="ARBA" id="ARBA00022490"/>
    </source>
</evidence>
<proteinExistence type="inferred from homology"/>
<dbReference type="GO" id="GO:0005737">
    <property type="term" value="C:cytoplasm"/>
    <property type="evidence" value="ECO:0007669"/>
    <property type="project" value="UniProtKB-SubCell"/>
</dbReference>
<evidence type="ECO:0000256" key="2">
    <source>
        <dbReference type="ARBA" id="ARBA00004496"/>
    </source>
</evidence>
<protein>
    <submittedName>
        <fullName evidence="7">Uncharacterized protein</fullName>
    </submittedName>
</protein>
<feature type="compositionally biased region" description="Polar residues" evidence="6">
    <location>
        <begin position="11"/>
        <end position="29"/>
    </location>
</feature>
<comment type="caution">
    <text evidence="7">The sequence shown here is derived from an EMBL/GenBank/DDBJ whole genome shotgun (WGS) entry which is preliminary data.</text>
</comment>
<evidence type="ECO:0000313" key="7">
    <source>
        <dbReference type="EMBL" id="KAF5364289.1"/>
    </source>
</evidence>
<comment type="subcellular location">
    <subcellularLocation>
        <location evidence="2">Cytoplasm</location>
    </subcellularLocation>
    <subcellularLocation>
        <location evidence="1">Nucleus</location>
    </subcellularLocation>
</comment>
<dbReference type="Pfam" id="PF08591">
    <property type="entry name" value="RNR_inhib"/>
    <property type="match status" value="1"/>
</dbReference>
<organism evidence="7 8">
    <name type="scientific">Leucocoprinus leucothites</name>
    <dbReference type="NCBI Taxonomy" id="201217"/>
    <lineage>
        <taxon>Eukaryota</taxon>
        <taxon>Fungi</taxon>
        <taxon>Dikarya</taxon>
        <taxon>Basidiomycota</taxon>
        <taxon>Agaricomycotina</taxon>
        <taxon>Agaricomycetes</taxon>
        <taxon>Agaricomycetidae</taxon>
        <taxon>Agaricales</taxon>
        <taxon>Agaricineae</taxon>
        <taxon>Agaricaceae</taxon>
        <taxon>Leucocoprinus</taxon>
    </lineage>
</organism>
<feature type="region of interest" description="Disordered" evidence="6">
    <location>
        <begin position="1"/>
        <end position="66"/>
    </location>
</feature>
<dbReference type="Proteomes" id="UP000559027">
    <property type="component" value="Unassembled WGS sequence"/>
</dbReference>
<name>A0A8H5GGB3_9AGAR</name>
<evidence type="ECO:0000256" key="3">
    <source>
        <dbReference type="ARBA" id="ARBA00005459"/>
    </source>
</evidence>
<feature type="region of interest" description="Disordered" evidence="6">
    <location>
        <begin position="81"/>
        <end position="112"/>
    </location>
</feature>
<feature type="compositionally biased region" description="Basic and acidic residues" evidence="6">
    <location>
        <begin position="1"/>
        <end position="10"/>
    </location>
</feature>
<dbReference type="OrthoDB" id="4072855at2759"/>
<accession>A0A8H5GGB3</accession>
<evidence type="ECO:0000256" key="1">
    <source>
        <dbReference type="ARBA" id="ARBA00004123"/>
    </source>
</evidence>
<evidence type="ECO:0000256" key="6">
    <source>
        <dbReference type="SAM" id="MobiDB-lite"/>
    </source>
</evidence>
<comment type="similarity">
    <text evidence="3">Belongs to the DIF1/spd1 family.</text>
</comment>
<sequence>MSDSLKRTLTDDNQASSMQSESFNRTYTSPELIAQLRSVGPRVRKSVTEGYSTPPTSRAFTKAQSTTTIFSSAKDINRDVFGSSSNLSTGPDPANPHKKRSRSADRGSDTELDQDIDHDMQLSDNAVPDSQLSQNRTGRVIKPLRKHRGMMETRSLPVEAFRFSHQPVNSVTTMAPAAEEAEDDWSQTVNTSNQSTFTPVVFD</sequence>
<gene>
    <name evidence="7" type="ORF">D9756_000637</name>
</gene>
<evidence type="ECO:0000313" key="8">
    <source>
        <dbReference type="Proteomes" id="UP000559027"/>
    </source>
</evidence>
<feature type="compositionally biased region" description="Basic and acidic residues" evidence="6">
    <location>
        <begin position="102"/>
        <end position="112"/>
    </location>
</feature>
<reference evidence="7 8" key="1">
    <citation type="journal article" date="2020" name="ISME J.">
        <title>Uncovering the hidden diversity of litter-decomposition mechanisms in mushroom-forming fungi.</title>
        <authorList>
            <person name="Floudas D."/>
            <person name="Bentzer J."/>
            <person name="Ahren D."/>
            <person name="Johansson T."/>
            <person name="Persson P."/>
            <person name="Tunlid A."/>
        </authorList>
    </citation>
    <scope>NUCLEOTIDE SEQUENCE [LARGE SCALE GENOMIC DNA]</scope>
    <source>
        <strain evidence="7 8">CBS 146.42</strain>
    </source>
</reference>
<dbReference type="InterPro" id="IPR013900">
    <property type="entry name" value="RNR_inhibitor"/>
</dbReference>
<dbReference type="AlphaFoldDB" id="A0A8H5GGB3"/>
<evidence type="ECO:0000256" key="5">
    <source>
        <dbReference type="ARBA" id="ARBA00023242"/>
    </source>
</evidence>
<dbReference type="GO" id="GO:0005634">
    <property type="term" value="C:nucleus"/>
    <property type="evidence" value="ECO:0007669"/>
    <property type="project" value="UniProtKB-SubCell"/>
</dbReference>
<keyword evidence="8" id="KW-1185">Reference proteome</keyword>
<keyword evidence="4" id="KW-0963">Cytoplasm</keyword>